<comment type="caution">
    <text evidence="4">The sequence shown here is derived from an EMBL/GenBank/DDBJ whole genome shotgun (WGS) entry which is preliminary data.</text>
</comment>
<gene>
    <name evidence="4" type="primary">ramA</name>
    <name evidence="4" type="ORF">OPKNFCMD_6499</name>
</gene>
<dbReference type="PROSITE" id="PS01227">
    <property type="entry name" value="UPF0012"/>
    <property type="match status" value="1"/>
</dbReference>
<evidence type="ECO:0000313" key="5">
    <source>
        <dbReference type="Proteomes" id="UP001055167"/>
    </source>
</evidence>
<accession>A0ABQ4RAB7</accession>
<proteinExistence type="inferred from homology"/>
<organism evidence="4 5">
    <name type="scientific">Methylobacterium crusticola</name>
    <dbReference type="NCBI Taxonomy" id="1697972"/>
    <lineage>
        <taxon>Bacteria</taxon>
        <taxon>Pseudomonadati</taxon>
        <taxon>Pseudomonadota</taxon>
        <taxon>Alphaproteobacteria</taxon>
        <taxon>Hyphomicrobiales</taxon>
        <taxon>Methylobacteriaceae</taxon>
        <taxon>Methylobacterium</taxon>
    </lineage>
</organism>
<reference evidence="4" key="1">
    <citation type="journal article" date="2021" name="Front. Microbiol.">
        <title>Comprehensive Comparative Genomics and Phenotyping of Methylobacterium Species.</title>
        <authorList>
            <person name="Alessa O."/>
            <person name="Ogura Y."/>
            <person name="Fujitani Y."/>
            <person name="Takami H."/>
            <person name="Hayashi T."/>
            <person name="Sahin N."/>
            <person name="Tani A."/>
        </authorList>
    </citation>
    <scope>NUCLEOTIDE SEQUENCE</scope>
    <source>
        <strain evidence="4">KCTC 52305</strain>
    </source>
</reference>
<protein>
    <submittedName>
        <fullName evidence="4">(R)-stereoselective amidase</fullName>
    </submittedName>
</protein>
<dbReference type="Gene3D" id="3.60.110.10">
    <property type="entry name" value="Carbon-nitrogen hydrolase"/>
    <property type="match status" value="1"/>
</dbReference>
<dbReference type="SUPFAM" id="SSF56317">
    <property type="entry name" value="Carbon-nitrogen hydrolase"/>
    <property type="match status" value="1"/>
</dbReference>
<sequence>MSGRDALESPLRVACLQMEPRVGAKADNLARSLALVAEAAGAGAALLVLPELCNTGYVFATREEAFRLAEPVPDGESCRAWGEAARRLGVTIVAGIAERAGDALYNAAVVLGPDGPVGAYRKNHLWGDEALFFEPGDLGVPVFRTPFGRLAVAICYDVWFPETFRLAALQGADLLCVPTNWVPMPNQPSGLPVMANLLVMAGAHANGLFVAAADRVGVERGQPFLGRSLIVGSDGWPLAGPASPEAEEIVAATLNLSQARRGRRLNDVNHVLRDRRTDLYGEVLGAGIRKGWY</sequence>
<dbReference type="InterPro" id="IPR001110">
    <property type="entry name" value="UPF0012_CS"/>
</dbReference>
<dbReference type="EMBL" id="BPQH01000035">
    <property type="protein sequence ID" value="GJD53721.1"/>
    <property type="molecule type" value="Genomic_DNA"/>
</dbReference>
<keyword evidence="5" id="KW-1185">Reference proteome</keyword>
<reference evidence="4" key="2">
    <citation type="submission" date="2021-08" db="EMBL/GenBank/DDBJ databases">
        <authorList>
            <person name="Tani A."/>
            <person name="Ola A."/>
            <person name="Ogura Y."/>
            <person name="Katsura K."/>
            <person name="Hayashi T."/>
        </authorList>
    </citation>
    <scope>NUCLEOTIDE SEQUENCE</scope>
    <source>
        <strain evidence="4">KCTC 52305</strain>
    </source>
</reference>
<evidence type="ECO:0000259" key="3">
    <source>
        <dbReference type="PROSITE" id="PS50263"/>
    </source>
</evidence>
<evidence type="ECO:0000256" key="1">
    <source>
        <dbReference type="ARBA" id="ARBA00010613"/>
    </source>
</evidence>
<dbReference type="PROSITE" id="PS50263">
    <property type="entry name" value="CN_HYDROLASE"/>
    <property type="match status" value="1"/>
</dbReference>
<dbReference type="Proteomes" id="UP001055167">
    <property type="component" value="Unassembled WGS sequence"/>
</dbReference>
<keyword evidence="2" id="KW-0378">Hydrolase</keyword>
<dbReference type="PANTHER" id="PTHR43674:SF2">
    <property type="entry name" value="BETA-UREIDOPROPIONASE"/>
    <property type="match status" value="1"/>
</dbReference>
<dbReference type="CDD" id="cd07580">
    <property type="entry name" value="nitrilase_2"/>
    <property type="match status" value="1"/>
</dbReference>
<dbReference type="InterPro" id="IPR050345">
    <property type="entry name" value="Aliph_Amidase/BUP"/>
</dbReference>
<dbReference type="InterPro" id="IPR003010">
    <property type="entry name" value="C-N_Hydrolase"/>
</dbReference>
<evidence type="ECO:0000256" key="2">
    <source>
        <dbReference type="ARBA" id="ARBA00022801"/>
    </source>
</evidence>
<comment type="similarity">
    <text evidence="1">Belongs to the carbon-nitrogen hydrolase superfamily. NIT1/NIT2 family.</text>
</comment>
<dbReference type="InterPro" id="IPR036526">
    <property type="entry name" value="C-N_Hydrolase_sf"/>
</dbReference>
<evidence type="ECO:0000313" key="4">
    <source>
        <dbReference type="EMBL" id="GJD53721.1"/>
    </source>
</evidence>
<dbReference type="Pfam" id="PF00795">
    <property type="entry name" value="CN_hydrolase"/>
    <property type="match status" value="1"/>
</dbReference>
<dbReference type="RefSeq" id="WP_128563585.1">
    <property type="nucleotide sequence ID" value="NZ_BPQH01000035.1"/>
</dbReference>
<name>A0ABQ4RAB7_9HYPH</name>
<dbReference type="PANTHER" id="PTHR43674">
    <property type="entry name" value="NITRILASE C965.09-RELATED"/>
    <property type="match status" value="1"/>
</dbReference>
<feature type="domain" description="CN hydrolase" evidence="3">
    <location>
        <begin position="11"/>
        <end position="256"/>
    </location>
</feature>